<dbReference type="SUPFAM" id="SSF55729">
    <property type="entry name" value="Acyl-CoA N-acyltransferases (Nat)"/>
    <property type="match status" value="1"/>
</dbReference>
<keyword evidence="2" id="KW-0808">Transferase</keyword>
<accession>A0AAV2HAT9</accession>
<evidence type="ECO:0000256" key="1">
    <source>
        <dbReference type="ARBA" id="ARBA00008694"/>
    </source>
</evidence>
<organism evidence="5 6">
    <name type="scientific">Lymnaea stagnalis</name>
    <name type="common">Great pond snail</name>
    <name type="synonym">Helix stagnalis</name>
    <dbReference type="NCBI Taxonomy" id="6523"/>
    <lineage>
        <taxon>Eukaryota</taxon>
        <taxon>Metazoa</taxon>
        <taxon>Spiralia</taxon>
        <taxon>Lophotrochozoa</taxon>
        <taxon>Mollusca</taxon>
        <taxon>Gastropoda</taxon>
        <taxon>Heterobranchia</taxon>
        <taxon>Euthyneura</taxon>
        <taxon>Panpulmonata</taxon>
        <taxon>Hygrophila</taxon>
        <taxon>Lymnaeoidea</taxon>
        <taxon>Lymnaeidae</taxon>
        <taxon>Lymnaea</taxon>
    </lineage>
</organism>
<dbReference type="AlphaFoldDB" id="A0AAV2HAT9"/>
<dbReference type="PANTHER" id="PTHR10545">
    <property type="entry name" value="DIAMINE N-ACETYLTRANSFERASE"/>
    <property type="match status" value="1"/>
</dbReference>
<proteinExistence type="inferred from homology"/>
<evidence type="ECO:0000259" key="4">
    <source>
        <dbReference type="PROSITE" id="PS51186"/>
    </source>
</evidence>
<gene>
    <name evidence="5" type="ORF">GSLYS_00004703001</name>
</gene>
<comment type="similarity">
    <text evidence="1">Belongs to the acetyltransferase family.</text>
</comment>
<dbReference type="InterPro" id="IPR051016">
    <property type="entry name" value="Diverse_Substrate_AcTransf"/>
</dbReference>
<dbReference type="InterPro" id="IPR000182">
    <property type="entry name" value="GNAT_dom"/>
</dbReference>
<dbReference type="GO" id="GO:0008080">
    <property type="term" value="F:N-acetyltransferase activity"/>
    <property type="evidence" value="ECO:0007669"/>
    <property type="project" value="UniProtKB-ARBA"/>
</dbReference>
<evidence type="ECO:0000256" key="2">
    <source>
        <dbReference type="ARBA" id="ARBA00022679"/>
    </source>
</evidence>
<dbReference type="PROSITE" id="PS51186">
    <property type="entry name" value="GNAT"/>
    <property type="match status" value="1"/>
</dbReference>
<dbReference type="Gene3D" id="3.40.630.30">
    <property type="match status" value="1"/>
</dbReference>
<sequence>MATSSAEINIRPATPDDCPEIMRLIMELAIFEKLPEQVKMTVDVLRKDCFGEKPLCYCIVAEPVQTESPDLIGYALYFSTYSTWEGAALHLEDLYVTPAFRGKGIGKRLWKHVTKDGLERGCNRLQLSVLGWNTHAKDLYLRNGCIDLTETEDWHLMRMKRNTMEAFVKDLL</sequence>
<dbReference type="PANTHER" id="PTHR10545:SF29">
    <property type="entry name" value="GH14572P-RELATED"/>
    <property type="match status" value="1"/>
</dbReference>
<keyword evidence="6" id="KW-1185">Reference proteome</keyword>
<evidence type="ECO:0000256" key="3">
    <source>
        <dbReference type="ARBA" id="ARBA00023315"/>
    </source>
</evidence>
<dbReference type="FunFam" id="3.40.630.30:FF:000064">
    <property type="entry name" value="GNAT family acetyltransferase"/>
    <property type="match status" value="1"/>
</dbReference>
<feature type="domain" description="N-acetyltransferase" evidence="4">
    <location>
        <begin position="8"/>
        <end position="162"/>
    </location>
</feature>
<dbReference type="Proteomes" id="UP001497497">
    <property type="component" value="Unassembled WGS sequence"/>
</dbReference>
<dbReference type="Pfam" id="PF00583">
    <property type="entry name" value="Acetyltransf_1"/>
    <property type="match status" value="1"/>
</dbReference>
<comment type="caution">
    <text evidence="5">The sequence shown here is derived from an EMBL/GenBank/DDBJ whole genome shotgun (WGS) entry which is preliminary data.</text>
</comment>
<evidence type="ECO:0000313" key="6">
    <source>
        <dbReference type="Proteomes" id="UP001497497"/>
    </source>
</evidence>
<dbReference type="InterPro" id="IPR016181">
    <property type="entry name" value="Acyl_CoA_acyltransferase"/>
</dbReference>
<keyword evidence="3" id="KW-0012">Acyltransferase</keyword>
<dbReference type="CDD" id="cd04301">
    <property type="entry name" value="NAT_SF"/>
    <property type="match status" value="1"/>
</dbReference>
<dbReference type="EMBL" id="CAXITT010000072">
    <property type="protein sequence ID" value="CAL1530578.1"/>
    <property type="molecule type" value="Genomic_DNA"/>
</dbReference>
<reference evidence="5 6" key="1">
    <citation type="submission" date="2024-04" db="EMBL/GenBank/DDBJ databases">
        <authorList>
            <consortium name="Genoscope - CEA"/>
            <person name="William W."/>
        </authorList>
    </citation>
    <scope>NUCLEOTIDE SEQUENCE [LARGE SCALE GENOMIC DNA]</scope>
</reference>
<evidence type="ECO:0000313" key="5">
    <source>
        <dbReference type="EMBL" id="CAL1530578.1"/>
    </source>
</evidence>
<protein>
    <recommendedName>
        <fullName evidence="4">N-acetyltransferase domain-containing protein</fullName>
    </recommendedName>
</protein>
<name>A0AAV2HAT9_LYMST</name>